<dbReference type="PANTHER" id="PTHR42085">
    <property type="entry name" value="F-BOX DOMAIN-CONTAINING PROTEIN"/>
    <property type="match status" value="1"/>
</dbReference>
<dbReference type="InParanoid" id="A0A1Y2LIL2"/>
<dbReference type="PANTHER" id="PTHR42085:SF1">
    <property type="entry name" value="F-BOX DOMAIN-CONTAINING PROTEIN"/>
    <property type="match status" value="1"/>
</dbReference>
<protein>
    <submittedName>
        <fullName evidence="1">Uncharacterized protein</fullName>
    </submittedName>
</protein>
<name>A0A1Y2LIL2_EPING</name>
<proteinExistence type="predicted"/>
<evidence type="ECO:0000313" key="1">
    <source>
        <dbReference type="EMBL" id="OSS43429.1"/>
    </source>
</evidence>
<evidence type="ECO:0000313" key="2">
    <source>
        <dbReference type="Proteomes" id="UP000193240"/>
    </source>
</evidence>
<organism evidence="1 2">
    <name type="scientific">Epicoccum nigrum</name>
    <name type="common">Soil fungus</name>
    <name type="synonym">Epicoccum purpurascens</name>
    <dbReference type="NCBI Taxonomy" id="105696"/>
    <lineage>
        <taxon>Eukaryota</taxon>
        <taxon>Fungi</taxon>
        <taxon>Dikarya</taxon>
        <taxon>Ascomycota</taxon>
        <taxon>Pezizomycotina</taxon>
        <taxon>Dothideomycetes</taxon>
        <taxon>Pleosporomycetidae</taxon>
        <taxon>Pleosporales</taxon>
        <taxon>Pleosporineae</taxon>
        <taxon>Didymellaceae</taxon>
        <taxon>Epicoccum</taxon>
    </lineage>
</organism>
<dbReference type="AlphaFoldDB" id="A0A1Y2LIL2"/>
<keyword evidence="2" id="KW-1185">Reference proteome</keyword>
<gene>
    <name evidence="1" type="ORF">B5807_11804</name>
</gene>
<dbReference type="InterPro" id="IPR038883">
    <property type="entry name" value="AN11006-like"/>
</dbReference>
<reference evidence="1 2" key="1">
    <citation type="journal article" date="2017" name="Genome Announc.">
        <title>Genome sequence of the saprophytic ascomycete Epicoccum nigrum ICMP 19927 strain isolated from New Zealand.</title>
        <authorList>
            <person name="Fokin M."/>
            <person name="Fleetwood D."/>
            <person name="Weir B.S."/>
            <person name="Villas-Boas S.G."/>
        </authorList>
    </citation>
    <scope>NUCLEOTIDE SEQUENCE [LARGE SCALE GENOMIC DNA]</scope>
    <source>
        <strain evidence="1 2">ICMP 19927</strain>
    </source>
</reference>
<sequence length="105" mass="12378">MESTVEDNGGSLHPRHLITERNQDESLLFRLPAELRNKIYAHVSEHITAECWYYDKEFHSKIRFKHDNSGLLLACQQLLYEASPYINSHQHLTWYGLFETLNETS</sequence>
<dbReference type="EMBL" id="KZ107866">
    <property type="protein sequence ID" value="OSS43429.1"/>
    <property type="molecule type" value="Genomic_DNA"/>
</dbReference>
<accession>A0A1Y2LIL2</accession>
<dbReference type="Proteomes" id="UP000193240">
    <property type="component" value="Unassembled WGS sequence"/>
</dbReference>